<dbReference type="HOGENOM" id="CLU_221662_0_0_12"/>
<dbReference type="PANTHER" id="PTHR43116">
    <property type="entry name" value="PEPTIDE CHAIN RELEASE FACTOR 2"/>
    <property type="match status" value="1"/>
</dbReference>
<feature type="domain" description="Prokaryotic-type class I peptide chain release factors" evidence="6">
    <location>
        <begin position="246"/>
        <end position="262"/>
    </location>
</feature>
<comment type="PTM">
    <text evidence="4">Methylated by PrmC. Methylation increases the termination efficiency of RF2.</text>
</comment>
<comment type="similarity">
    <text evidence="1 4">Belongs to the prokaryotic/mitochondrial release factor family.</text>
</comment>
<gene>
    <name evidence="4" type="primary">prfB</name>
    <name evidence="7" type="ordered locus">Tresu_2126</name>
</gene>
<sequence>MRIIMIEDFQEPIAQLKADVSAVWGRLDVDDINKKIAEKEALTTAPGFWDDNAKATKIMNDIKLLKGRIEPWQDLVQRVDDLEALYELGLEENDKSIESELKEQYEKAKADYEHQSILNLLSDEVDKNDCFLSVHAGAGGTEACDWTFMLSRMYQRWAERHGYKVEVLSQEEAEGGLKSINMKISGPYVYGYTKGEAGVHRLVRISPFDANARRHTSFASVYVFPVLDDSIEVNIDPKDLRVDTYRSGGKGGQHVNKTESAVRFTHIPTGIVVACDSERSQLMNRASAMSILKSRLYEYYKEEREKENSKFAGEKKDISFGSQIRSYVFQPYTMVKDHRTKYSVGNIQGVMDGDIDGFLDEFLSAKWKDLPSSSDDDGDDL</sequence>
<keyword evidence="3 4" id="KW-0648">Protein biosynthesis</keyword>
<dbReference type="EMBL" id="CP002631">
    <property type="protein sequence ID" value="AEB14995.1"/>
    <property type="molecule type" value="Genomic_DNA"/>
</dbReference>
<dbReference type="SUPFAM" id="SSF75620">
    <property type="entry name" value="Release factor"/>
    <property type="match status" value="1"/>
</dbReference>
<dbReference type="SMART" id="SM00937">
    <property type="entry name" value="PCRF"/>
    <property type="match status" value="1"/>
</dbReference>
<keyword evidence="4" id="KW-0963">Cytoplasm</keyword>
<dbReference type="Pfam" id="PF00472">
    <property type="entry name" value="RF-1"/>
    <property type="match status" value="1"/>
</dbReference>
<dbReference type="InterPro" id="IPR005139">
    <property type="entry name" value="PCRF"/>
</dbReference>
<dbReference type="STRING" id="869209.Tresu_2126"/>
<keyword evidence="2 4" id="KW-0488">Methylation</keyword>
<dbReference type="InterPro" id="IPR004374">
    <property type="entry name" value="PrfB"/>
</dbReference>
<comment type="subcellular location">
    <subcellularLocation>
        <location evidence="4">Cytoplasm</location>
    </subcellularLocation>
</comment>
<evidence type="ECO:0000256" key="1">
    <source>
        <dbReference type="ARBA" id="ARBA00010835"/>
    </source>
</evidence>
<protein>
    <recommendedName>
        <fullName evidence="4 5">Peptide chain release factor 2</fullName>
        <shortName evidence="4">RF-2</shortName>
    </recommendedName>
</protein>
<evidence type="ECO:0000256" key="5">
    <source>
        <dbReference type="NCBIfam" id="TIGR00020"/>
    </source>
</evidence>
<dbReference type="KEGG" id="tsu:Tresu_2126"/>
<evidence type="ECO:0000256" key="4">
    <source>
        <dbReference type="HAMAP-Rule" id="MF_00094"/>
    </source>
</evidence>
<dbReference type="InterPro" id="IPR045853">
    <property type="entry name" value="Pep_chain_release_fac_I_sf"/>
</dbReference>
<dbReference type="Gene3D" id="3.30.160.20">
    <property type="match status" value="1"/>
</dbReference>
<dbReference type="GO" id="GO:0005737">
    <property type="term" value="C:cytoplasm"/>
    <property type="evidence" value="ECO:0007669"/>
    <property type="project" value="UniProtKB-SubCell"/>
</dbReference>
<proteinExistence type="inferred from homology"/>
<dbReference type="OrthoDB" id="9806673at2"/>
<dbReference type="HAMAP" id="MF_00094">
    <property type="entry name" value="Rel_fac_2"/>
    <property type="match status" value="1"/>
</dbReference>
<dbReference type="GO" id="GO:0016149">
    <property type="term" value="F:translation release factor activity, codon specific"/>
    <property type="evidence" value="ECO:0007669"/>
    <property type="project" value="UniProtKB-UniRule"/>
</dbReference>
<reference evidence="8" key="2">
    <citation type="submission" date="2011-04" db="EMBL/GenBank/DDBJ databases">
        <title>The complete genome of chromosome of Treponema succinifaciens DSM 2489.</title>
        <authorList>
            <person name="Lucas S."/>
            <person name="Copeland A."/>
            <person name="Lapidus A."/>
            <person name="Bruce D."/>
            <person name="Goodwin L."/>
            <person name="Pitluck S."/>
            <person name="Peters L."/>
            <person name="Kyrpides N."/>
            <person name="Mavromatis K."/>
            <person name="Ivanova N."/>
            <person name="Ovchinnikova G."/>
            <person name="Teshima H."/>
            <person name="Detter J.C."/>
            <person name="Tapia R."/>
            <person name="Han C."/>
            <person name="Land M."/>
            <person name="Hauser L."/>
            <person name="Markowitz V."/>
            <person name="Cheng J.-F."/>
            <person name="Hugenholtz P."/>
            <person name="Woyke T."/>
            <person name="Wu D."/>
            <person name="Gronow S."/>
            <person name="Wellnitz S."/>
            <person name="Brambilla E."/>
            <person name="Klenk H.-P."/>
            <person name="Eisen J.A."/>
        </authorList>
    </citation>
    <scope>NUCLEOTIDE SEQUENCE [LARGE SCALE GENOMIC DNA]</scope>
    <source>
        <strain evidence="8">ATCC 33096 / DSM 2489 / 6091</strain>
    </source>
</reference>
<dbReference type="FunFam" id="3.30.160.20:FF:000004">
    <property type="entry name" value="Peptide chain release factor 1"/>
    <property type="match status" value="1"/>
</dbReference>
<name>F2NTK6_TRES6</name>
<dbReference type="Gene3D" id="1.20.58.410">
    <property type="entry name" value="Release factor"/>
    <property type="match status" value="1"/>
</dbReference>
<organism evidence="7 8">
    <name type="scientific">Treponema succinifaciens (strain ATCC 33096 / DSM 2489 / 6091)</name>
    <dbReference type="NCBI Taxonomy" id="869209"/>
    <lineage>
        <taxon>Bacteria</taxon>
        <taxon>Pseudomonadati</taxon>
        <taxon>Spirochaetota</taxon>
        <taxon>Spirochaetia</taxon>
        <taxon>Spirochaetales</taxon>
        <taxon>Treponemataceae</taxon>
        <taxon>Treponema</taxon>
    </lineage>
</organism>
<dbReference type="Gene3D" id="3.30.70.1660">
    <property type="match status" value="1"/>
</dbReference>
<feature type="modified residue" description="N5-methylglutamine" evidence="4">
    <location>
        <position position="253"/>
    </location>
</feature>
<evidence type="ECO:0000256" key="3">
    <source>
        <dbReference type="ARBA" id="ARBA00022917"/>
    </source>
</evidence>
<dbReference type="PANTHER" id="PTHR43116:SF3">
    <property type="entry name" value="CLASS I PEPTIDE CHAIN RELEASE FACTOR"/>
    <property type="match status" value="1"/>
</dbReference>
<dbReference type="Pfam" id="PF03462">
    <property type="entry name" value="PCRF"/>
    <property type="match status" value="1"/>
</dbReference>
<dbReference type="InterPro" id="IPR000352">
    <property type="entry name" value="Pep_chain_release_fac_I"/>
</dbReference>
<dbReference type="PROSITE" id="PS00745">
    <property type="entry name" value="RF_PROK_I"/>
    <property type="match status" value="1"/>
</dbReference>
<dbReference type="AlphaFoldDB" id="F2NTK6"/>
<evidence type="ECO:0000259" key="6">
    <source>
        <dbReference type="PROSITE" id="PS00745"/>
    </source>
</evidence>
<evidence type="ECO:0000313" key="7">
    <source>
        <dbReference type="EMBL" id="AEB14995.1"/>
    </source>
</evidence>
<evidence type="ECO:0000256" key="2">
    <source>
        <dbReference type="ARBA" id="ARBA00022481"/>
    </source>
</evidence>
<dbReference type="Proteomes" id="UP000006852">
    <property type="component" value="Chromosome"/>
</dbReference>
<comment type="function">
    <text evidence="4">Peptide chain release factor 2 directs the termination of translation in response to the peptide chain termination codons UGA and UAA.</text>
</comment>
<evidence type="ECO:0000313" key="8">
    <source>
        <dbReference type="Proteomes" id="UP000006852"/>
    </source>
</evidence>
<dbReference type="NCBIfam" id="TIGR00020">
    <property type="entry name" value="prfB"/>
    <property type="match status" value="1"/>
</dbReference>
<dbReference type="eggNOG" id="COG1186">
    <property type="taxonomic scope" value="Bacteria"/>
</dbReference>
<accession>F2NTK6</accession>
<reference evidence="7 8" key="1">
    <citation type="journal article" date="2011" name="Stand. Genomic Sci.">
        <title>Complete genome sequence of Treponema succinifaciens type strain (6091).</title>
        <authorList>
            <person name="Han C."/>
            <person name="Gronow S."/>
            <person name="Teshima H."/>
            <person name="Lapidus A."/>
            <person name="Nolan M."/>
            <person name="Lucas S."/>
            <person name="Hammon N."/>
            <person name="Deshpande S."/>
            <person name="Cheng J.F."/>
            <person name="Zeytun A."/>
            <person name="Tapia R."/>
            <person name="Goodwin L."/>
            <person name="Pitluck S."/>
            <person name="Liolios K."/>
            <person name="Pagani I."/>
            <person name="Ivanova N."/>
            <person name="Mavromatis K."/>
            <person name="Mikhailova N."/>
            <person name="Huntemann M."/>
            <person name="Pati A."/>
            <person name="Chen A."/>
            <person name="Palaniappan K."/>
            <person name="Land M."/>
            <person name="Hauser L."/>
            <person name="Brambilla E.M."/>
            <person name="Rohde M."/>
            <person name="Goker M."/>
            <person name="Woyke T."/>
            <person name="Bristow J."/>
            <person name="Eisen J.A."/>
            <person name="Markowitz V."/>
            <person name="Hugenholtz P."/>
            <person name="Kyrpides N.C."/>
            <person name="Klenk H.P."/>
            <person name="Detter J.C."/>
        </authorList>
    </citation>
    <scope>NUCLEOTIDE SEQUENCE [LARGE SCALE GENOMIC DNA]</scope>
    <source>
        <strain evidence="8">ATCC 33096 / DSM 2489 / 6091</strain>
    </source>
</reference>
<keyword evidence="8" id="KW-1185">Reference proteome</keyword>